<evidence type="ECO:0000256" key="4">
    <source>
        <dbReference type="ARBA" id="ARBA00023136"/>
    </source>
</evidence>
<feature type="transmembrane region" description="Helical" evidence="5">
    <location>
        <begin position="388"/>
        <end position="408"/>
    </location>
</feature>
<feature type="transmembrane region" description="Helical" evidence="5">
    <location>
        <begin position="122"/>
        <end position="143"/>
    </location>
</feature>
<keyword evidence="4 5" id="KW-0472">Membrane</keyword>
<reference evidence="7 8" key="1">
    <citation type="submission" date="2010-07" db="EMBL/GenBank/DDBJ databases">
        <title>The draft genome of Paenibacillus curdlanolyticus YK9.</title>
        <authorList>
            <consortium name="US DOE Joint Genome Institute (JGI-PGF)"/>
            <person name="Lucas S."/>
            <person name="Copeland A."/>
            <person name="Lapidus A."/>
            <person name="Cheng J.-F."/>
            <person name="Bruce D."/>
            <person name="Goodwin L."/>
            <person name="Pitluck S."/>
            <person name="Land M.L."/>
            <person name="Hauser L."/>
            <person name="Chang Y.-J."/>
            <person name="Jeffries C."/>
            <person name="Anderson I.J."/>
            <person name="Johnson E."/>
            <person name="Loganathan U."/>
            <person name="Mulhopadhyay B."/>
            <person name="Kyrpides N."/>
            <person name="Woyke T.J."/>
        </authorList>
    </citation>
    <scope>NUCLEOTIDE SEQUENCE [LARGE SCALE GENOMIC DNA]</scope>
    <source>
        <strain evidence="7 8">YK9</strain>
    </source>
</reference>
<evidence type="ECO:0000256" key="3">
    <source>
        <dbReference type="ARBA" id="ARBA00022989"/>
    </source>
</evidence>
<evidence type="ECO:0000256" key="1">
    <source>
        <dbReference type="ARBA" id="ARBA00004141"/>
    </source>
</evidence>
<dbReference type="Gene3D" id="1.20.1740.10">
    <property type="entry name" value="Amino acid/polyamine transporter I"/>
    <property type="match status" value="1"/>
</dbReference>
<dbReference type="PANTHER" id="PTHR42770:SF8">
    <property type="entry name" value="PUTRESCINE IMPORTER PUUP"/>
    <property type="match status" value="1"/>
</dbReference>
<dbReference type="InterPro" id="IPR050367">
    <property type="entry name" value="APC_superfamily"/>
</dbReference>
<gene>
    <name evidence="7" type="ORF">PaecuDRAFT_4122</name>
</gene>
<evidence type="ECO:0000313" key="7">
    <source>
        <dbReference type="EMBL" id="EFM09119.1"/>
    </source>
</evidence>
<dbReference type="RefSeq" id="WP_006040105.1">
    <property type="nucleotide sequence ID" value="NZ_AEDD01000012.1"/>
</dbReference>
<dbReference type="AlphaFoldDB" id="E0IEN1"/>
<dbReference type="Proteomes" id="UP000005387">
    <property type="component" value="Unassembled WGS sequence"/>
</dbReference>
<keyword evidence="2 5" id="KW-0812">Transmembrane</keyword>
<evidence type="ECO:0000256" key="5">
    <source>
        <dbReference type="SAM" id="Phobius"/>
    </source>
</evidence>
<evidence type="ECO:0000259" key="6">
    <source>
        <dbReference type="Pfam" id="PF00324"/>
    </source>
</evidence>
<keyword evidence="3 5" id="KW-1133">Transmembrane helix</keyword>
<proteinExistence type="predicted"/>
<dbReference type="PIRSF" id="PIRSF006060">
    <property type="entry name" value="AA_transporter"/>
    <property type="match status" value="1"/>
</dbReference>
<dbReference type="Pfam" id="PF00324">
    <property type="entry name" value="AA_permease"/>
    <property type="match status" value="1"/>
</dbReference>
<feature type="transmembrane region" description="Helical" evidence="5">
    <location>
        <begin position="15"/>
        <end position="38"/>
    </location>
</feature>
<feature type="transmembrane region" description="Helical" evidence="5">
    <location>
        <begin position="195"/>
        <end position="214"/>
    </location>
</feature>
<dbReference type="InterPro" id="IPR004841">
    <property type="entry name" value="AA-permease/SLC12A_dom"/>
</dbReference>
<dbReference type="eggNOG" id="COG0531">
    <property type="taxonomic scope" value="Bacteria"/>
</dbReference>
<dbReference type="EMBL" id="AEDD01000012">
    <property type="protein sequence ID" value="EFM09119.1"/>
    <property type="molecule type" value="Genomic_DNA"/>
</dbReference>
<evidence type="ECO:0000256" key="2">
    <source>
        <dbReference type="ARBA" id="ARBA00022692"/>
    </source>
</evidence>
<feature type="transmembrane region" description="Helical" evidence="5">
    <location>
        <begin position="44"/>
        <end position="64"/>
    </location>
</feature>
<evidence type="ECO:0000313" key="8">
    <source>
        <dbReference type="Proteomes" id="UP000005387"/>
    </source>
</evidence>
<accession>E0IEN1</accession>
<organism evidence="7 8">
    <name type="scientific">Paenibacillus curdlanolyticus YK9</name>
    <dbReference type="NCBI Taxonomy" id="717606"/>
    <lineage>
        <taxon>Bacteria</taxon>
        <taxon>Bacillati</taxon>
        <taxon>Bacillota</taxon>
        <taxon>Bacilli</taxon>
        <taxon>Bacillales</taxon>
        <taxon>Paenibacillaceae</taxon>
        <taxon>Paenibacillus</taxon>
    </lineage>
</organism>
<sequence length="460" mass="49002">MQSSGELRGTRKLSLLQLVFLGMAWTMPLIVFANYGIASEAAHGYLPTAYAIALLAMSFTAYSYGRMAKQLPHAGSAYGYAAKTFRPEAGFMVGWALLLDYLFNPIVCCILFSLYLEALFPAVPFFLWVAAFVALVCVINYFGIQLSAAVSKYSVIIQLAIIGIFCAGSFYHILAGVNADGVGGFTMQPFFGDELTLPSLLAGASLLCFSFLGFDTVSIMSEEADKPQRNIPRAMLIIIVVCGVVDITVTYLGQLVLPGYSYEDPDTASLALALLVGGGLLKAVFVGSMIGAMFTGAVSSVASVSRLLYIMGRDGVLPRRIFGYLHPKHQTPVRNVLLVGAICLLAAVLPLGTTISFVNFGALLAFGCVNLCVIKYEFVNLRRSGWQAWLASGLLPGAGFIAIGWLFSNLNGRAVFLGLGWLAIGAIMMGLQKYREAPKGGTVANNSTIRGEGGASKVGA</sequence>
<keyword evidence="8" id="KW-1185">Reference proteome</keyword>
<feature type="transmembrane region" description="Helical" evidence="5">
    <location>
        <begin position="155"/>
        <end position="175"/>
    </location>
</feature>
<feature type="transmembrane region" description="Helical" evidence="5">
    <location>
        <begin position="332"/>
        <end position="351"/>
    </location>
</feature>
<dbReference type="GO" id="GO:0055085">
    <property type="term" value="P:transmembrane transport"/>
    <property type="evidence" value="ECO:0007669"/>
    <property type="project" value="InterPro"/>
</dbReference>
<name>E0IEN1_9BACL</name>
<dbReference type="STRING" id="717606.PaecuDRAFT_4122"/>
<feature type="transmembrane region" description="Helical" evidence="5">
    <location>
        <begin position="280"/>
        <end position="311"/>
    </location>
</feature>
<dbReference type="OrthoDB" id="9762947at2"/>
<feature type="transmembrane region" description="Helical" evidence="5">
    <location>
        <begin position="414"/>
        <end position="431"/>
    </location>
</feature>
<protein>
    <submittedName>
        <fullName evidence="7">Amino acid permease-associated region</fullName>
    </submittedName>
</protein>
<feature type="domain" description="Amino acid permease/ SLC12A" evidence="6">
    <location>
        <begin position="19"/>
        <end position="376"/>
    </location>
</feature>
<feature type="transmembrane region" description="Helical" evidence="5">
    <location>
        <begin position="235"/>
        <end position="260"/>
    </location>
</feature>
<feature type="transmembrane region" description="Helical" evidence="5">
    <location>
        <begin position="93"/>
        <end position="116"/>
    </location>
</feature>
<dbReference type="PANTHER" id="PTHR42770">
    <property type="entry name" value="AMINO ACID TRANSPORTER-RELATED"/>
    <property type="match status" value="1"/>
</dbReference>
<comment type="subcellular location">
    <subcellularLocation>
        <location evidence="1">Membrane</location>
        <topology evidence="1">Multi-pass membrane protein</topology>
    </subcellularLocation>
</comment>
<dbReference type="GO" id="GO:0016020">
    <property type="term" value="C:membrane"/>
    <property type="evidence" value="ECO:0007669"/>
    <property type="project" value="UniProtKB-SubCell"/>
</dbReference>